<feature type="compositionally biased region" description="Polar residues" evidence="1">
    <location>
        <begin position="29"/>
        <end position="40"/>
    </location>
</feature>
<gene>
    <name evidence="2" type="ORF">PIB30_066133</name>
</gene>
<organism evidence="2 3">
    <name type="scientific">Stylosanthes scabra</name>
    <dbReference type="NCBI Taxonomy" id="79078"/>
    <lineage>
        <taxon>Eukaryota</taxon>
        <taxon>Viridiplantae</taxon>
        <taxon>Streptophyta</taxon>
        <taxon>Embryophyta</taxon>
        <taxon>Tracheophyta</taxon>
        <taxon>Spermatophyta</taxon>
        <taxon>Magnoliopsida</taxon>
        <taxon>eudicotyledons</taxon>
        <taxon>Gunneridae</taxon>
        <taxon>Pentapetalae</taxon>
        <taxon>rosids</taxon>
        <taxon>fabids</taxon>
        <taxon>Fabales</taxon>
        <taxon>Fabaceae</taxon>
        <taxon>Papilionoideae</taxon>
        <taxon>50 kb inversion clade</taxon>
        <taxon>dalbergioids sensu lato</taxon>
        <taxon>Dalbergieae</taxon>
        <taxon>Pterocarpus clade</taxon>
        <taxon>Stylosanthes</taxon>
    </lineage>
</organism>
<proteinExistence type="predicted"/>
<name>A0ABU6YNI1_9FABA</name>
<accession>A0ABU6YNI1</accession>
<comment type="caution">
    <text evidence="2">The sequence shown here is derived from an EMBL/GenBank/DDBJ whole genome shotgun (WGS) entry which is preliminary data.</text>
</comment>
<feature type="region of interest" description="Disordered" evidence="1">
    <location>
        <begin position="20"/>
        <end position="96"/>
    </location>
</feature>
<sequence length="96" mass="11102">MDQVHHLNPAIDYSMITLDTRWDPKAKRNYNSKAETQEQPEPTVVDQPEPVAEEQPEVLSEQQVEEAVAGEGFNRQSSERKWLKRARGTKRSQRKA</sequence>
<dbReference type="EMBL" id="JASCZI010242325">
    <property type="protein sequence ID" value="MED6210643.1"/>
    <property type="molecule type" value="Genomic_DNA"/>
</dbReference>
<protein>
    <submittedName>
        <fullName evidence="2">Uncharacterized protein</fullName>
    </submittedName>
</protein>
<evidence type="ECO:0000313" key="2">
    <source>
        <dbReference type="EMBL" id="MED6210643.1"/>
    </source>
</evidence>
<keyword evidence="3" id="KW-1185">Reference proteome</keyword>
<reference evidence="2 3" key="1">
    <citation type="journal article" date="2023" name="Plants (Basel)">
        <title>Bridging the Gap: Combining Genomics and Transcriptomics Approaches to Understand Stylosanthes scabra, an Orphan Legume from the Brazilian Caatinga.</title>
        <authorList>
            <person name="Ferreira-Neto J.R.C."/>
            <person name="da Silva M.D."/>
            <person name="Binneck E."/>
            <person name="de Melo N.F."/>
            <person name="da Silva R.H."/>
            <person name="de Melo A.L.T.M."/>
            <person name="Pandolfi V."/>
            <person name="Bustamante F.O."/>
            <person name="Brasileiro-Vidal A.C."/>
            <person name="Benko-Iseppon A.M."/>
        </authorList>
    </citation>
    <scope>NUCLEOTIDE SEQUENCE [LARGE SCALE GENOMIC DNA]</scope>
    <source>
        <tissue evidence="2">Leaves</tissue>
    </source>
</reference>
<evidence type="ECO:0000313" key="3">
    <source>
        <dbReference type="Proteomes" id="UP001341840"/>
    </source>
</evidence>
<feature type="compositionally biased region" description="Basic residues" evidence="1">
    <location>
        <begin position="82"/>
        <end position="96"/>
    </location>
</feature>
<dbReference type="Proteomes" id="UP001341840">
    <property type="component" value="Unassembled WGS sequence"/>
</dbReference>
<evidence type="ECO:0000256" key="1">
    <source>
        <dbReference type="SAM" id="MobiDB-lite"/>
    </source>
</evidence>